<gene>
    <name evidence="1" type="ORF">OB919_09120</name>
</gene>
<organism evidence="1 2">
    <name type="scientific">Natronosalvus hydrolyticus</name>
    <dbReference type="NCBI Taxonomy" id="2979988"/>
    <lineage>
        <taxon>Archaea</taxon>
        <taxon>Methanobacteriati</taxon>
        <taxon>Methanobacteriota</taxon>
        <taxon>Stenosarchaea group</taxon>
        <taxon>Halobacteria</taxon>
        <taxon>Halobacteriales</taxon>
        <taxon>Natrialbaceae</taxon>
        <taxon>Natronosalvus</taxon>
    </lineage>
</organism>
<name>A0AAP3E661_9EURY</name>
<sequence>MKIDQFARDDDRIVRRYQYDDGTVLAVDFGGVGAECSVDVVDGTVIVVVGDEQYELDIPVQASDAQAFMRNGVLTVELEASL</sequence>
<reference evidence="1 2" key="1">
    <citation type="submission" date="2022-09" db="EMBL/GenBank/DDBJ databases">
        <title>Enrichment on poylsaccharides allowed isolation of novel metabolic and taxonomic groups of Haloarchaea.</title>
        <authorList>
            <person name="Sorokin D.Y."/>
            <person name="Elcheninov A.G."/>
            <person name="Khizhniak T.V."/>
            <person name="Kolganova T.V."/>
            <person name="Kublanov I.V."/>
        </authorList>
    </citation>
    <scope>NUCLEOTIDE SEQUENCE [LARGE SCALE GENOMIC DNA]</scope>
    <source>
        <strain evidence="1 2">AArc-curdl1</strain>
    </source>
</reference>
<dbReference type="EMBL" id="JAOPJZ010000005">
    <property type="protein sequence ID" value="MCU4752141.1"/>
    <property type="molecule type" value="Genomic_DNA"/>
</dbReference>
<evidence type="ECO:0000313" key="1">
    <source>
        <dbReference type="EMBL" id="MCU4752141.1"/>
    </source>
</evidence>
<dbReference type="Pfam" id="PF23444">
    <property type="entry name" value="DUF7127"/>
    <property type="match status" value="1"/>
</dbReference>
<evidence type="ECO:0000313" key="2">
    <source>
        <dbReference type="Proteomes" id="UP001321047"/>
    </source>
</evidence>
<dbReference type="AlphaFoldDB" id="A0AAP3E661"/>
<accession>A0AAP3E661</accession>
<dbReference type="RefSeq" id="WP_342808478.1">
    <property type="nucleotide sequence ID" value="NZ_JAOPJZ010000005.1"/>
</dbReference>
<dbReference type="InterPro" id="IPR055551">
    <property type="entry name" value="DUF7127"/>
</dbReference>
<proteinExistence type="predicted"/>
<dbReference type="Proteomes" id="UP001321047">
    <property type="component" value="Unassembled WGS sequence"/>
</dbReference>
<comment type="caution">
    <text evidence="1">The sequence shown here is derived from an EMBL/GenBank/DDBJ whole genome shotgun (WGS) entry which is preliminary data.</text>
</comment>
<protein>
    <submittedName>
        <fullName evidence="1">Hsp20/alpha crystallin family protein</fullName>
    </submittedName>
</protein>
<keyword evidence="2" id="KW-1185">Reference proteome</keyword>